<keyword evidence="1" id="KW-0472">Membrane</keyword>
<protein>
    <submittedName>
        <fullName evidence="2">Uncharacterized protein</fullName>
    </submittedName>
</protein>
<keyword evidence="1" id="KW-0812">Transmembrane</keyword>
<name>A0A1A9W515_9MUSC</name>
<feature type="transmembrane region" description="Helical" evidence="1">
    <location>
        <begin position="62"/>
        <end position="83"/>
    </location>
</feature>
<accession>A0A1A9W515</accession>
<evidence type="ECO:0000256" key="1">
    <source>
        <dbReference type="SAM" id="Phobius"/>
    </source>
</evidence>
<dbReference type="Proteomes" id="UP000091820">
    <property type="component" value="Unassembled WGS sequence"/>
</dbReference>
<dbReference type="VEuPathDB" id="VectorBase:GBRI006612"/>
<proteinExistence type="predicted"/>
<keyword evidence="1" id="KW-1133">Transmembrane helix</keyword>
<evidence type="ECO:0000313" key="2">
    <source>
        <dbReference type="EnsemblMetazoa" id="GBRI006612-PA"/>
    </source>
</evidence>
<sequence length="166" mass="19363">MENGQHSKEEKYYVKLGISPTDILTQQDLDLNTNVKDNLEKNLIQIKDKCMSMILNSKETQIIQAIIITSMIHETLVLPILITKMREKVNLTRIAFQLKKLYMKQLQNDNNIEILMERDKNKSKKVTIDLVHPMSIERIPNDNGGPFLQISTFCDNKIRNLENFNF</sequence>
<reference evidence="2" key="2">
    <citation type="submission" date="2020-05" db="UniProtKB">
        <authorList>
            <consortium name="EnsemblMetazoa"/>
        </authorList>
    </citation>
    <scope>IDENTIFICATION</scope>
    <source>
        <strain evidence="2">IAEA</strain>
    </source>
</reference>
<evidence type="ECO:0000313" key="3">
    <source>
        <dbReference type="Proteomes" id="UP000091820"/>
    </source>
</evidence>
<organism evidence="2 3">
    <name type="scientific">Glossina brevipalpis</name>
    <dbReference type="NCBI Taxonomy" id="37001"/>
    <lineage>
        <taxon>Eukaryota</taxon>
        <taxon>Metazoa</taxon>
        <taxon>Ecdysozoa</taxon>
        <taxon>Arthropoda</taxon>
        <taxon>Hexapoda</taxon>
        <taxon>Insecta</taxon>
        <taxon>Pterygota</taxon>
        <taxon>Neoptera</taxon>
        <taxon>Endopterygota</taxon>
        <taxon>Diptera</taxon>
        <taxon>Brachycera</taxon>
        <taxon>Muscomorpha</taxon>
        <taxon>Hippoboscoidea</taxon>
        <taxon>Glossinidae</taxon>
        <taxon>Glossina</taxon>
    </lineage>
</organism>
<dbReference type="EnsemblMetazoa" id="GBRI006612-RA">
    <property type="protein sequence ID" value="GBRI006612-PA"/>
    <property type="gene ID" value="GBRI006612"/>
</dbReference>
<reference evidence="3" key="1">
    <citation type="submission" date="2014-03" db="EMBL/GenBank/DDBJ databases">
        <authorList>
            <person name="Aksoy S."/>
            <person name="Warren W."/>
            <person name="Wilson R.K."/>
        </authorList>
    </citation>
    <scope>NUCLEOTIDE SEQUENCE [LARGE SCALE GENOMIC DNA]</scope>
    <source>
        <strain evidence="3">IAEA</strain>
    </source>
</reference>
<keyword evidence="3" id="KW-1185">Reference proteome</keyword>
<dbReference type="AlphaFoldDB" id="A0A1A9W515"/>